<evidence type="ECO:0000313" key="3">
    <source>
        <dbReference type="EMBL" id="KAK7111675.1"/>
    </source>
</evidence>
<feature type="region of interest" description="Disordered" evidence="1">
    <location>
        <begin position="24"/>
        <end position="56"/>
    </location>
</feature>
<evidence type="ECO:0000256" key="2">
    <source>
        <dbReference type="SAM" id="SignalP"/>
    </source>
</evidence>
<sequence length="129" mass="14151">MIMNVLHEVTVVAVVLCLTMTGAQPQTRESRSHRDHAPSRRNRRTVNNGHTLGDTADYMHYTPSTPAPADINCYVEVPTTERTGGRCIQLGLRGRARNRPWACQAGVHLAFSADCPNQSGRGRRTGRGG</sequence>
<accession>A0AAN9BUQ9</accession>
<organism evidence="3 4">
    <name type="scientific">Littorina saxatilis</name>
    <dbReference type="NCBI Taxonomy" id="31220"/>
    <lineage>
        <taxon>Eukaryota</taxon>
        <taxon>Metazoa</taxon>
        <taxon>Spiralia</taxon>
        <taxon>Lophotrochozoa</taxon>
        <taxon>Mollusca</taxon>
        <taxon>Gastropoda</taxon>
        <taxon>Caenogastropoda</taxon>
        <taxon>Littorinimorpha</taxon>
        <taxon>Littorinoidea</taxon>
        <taxon>Littorinidae</taxon>
        <taxon>Littorina</taxon>
    </lineage>
</organism>
<feature type="signal peptide" evidence="2">
    <location>
        <begin position="1"/>
        <end position="23"/>
    </location>
</feature>
<dbReference type="EMBL" id="JBAMIC010000002">
    <property type="protein sequence ID" value="KAK7111675.1"/>
    <property type="molecule type" value="Genomic_DNA"/>
</dbReference>
<name>A0AAN9BUQ9_9CAEN</name>
<proteinExistence type="predicted"/>
<dbReference type="Proteomes" id="UP001374579">
    <property type="component" value="Unassembled WGS sequence"/>
</dbReference>
<keyword evidence="2" id="KW-0732">Signal</keyword>
<comment type="caution">
    <text evidence="3">The sequence shown here is derived from an EMBL/GenBank/DDBJ whole genome shotgun (WGS) entry which is preliminary data.</text>
</comment>
<keyword evidence="4" id="KW-1185">Reference proteome</keyword>
<feature type="chain" id="PRO_5042892387" description="Secreted protein" evidence="2">
    <location>
        <begin position="24"/>
        <end position="129"/>
    </location>
</feature>
<reference evidence="3 4" key="1">
    <citation type="submission" date="2024-02" db="EMBL/GenBank/DDBJ databases">
        <title>Chromosome-scale genome assembly of the rough periwinkle Littorina saxatilis.</title>
        <authorList>
            <person name="De Jode A."/>
            <person name="Faria R."/>
            <person name="Formenti G."/>
            <person name="Sims Y."/>
            <person name="Smith T.P."/>
            <person name="Tracey A."/>
            <person name="Wood J.M.D."/>
            <person name="Zagrodzka Z.B."/>
            <person name="Johannesson K."/>
            <person name="Butlin R.K."/>
            <person name="Leder E.H."/>
        </authorList>
    </citation>
    <scope>NUCLEOTIDE SEQUENCE [LARGE SCALE GENOMIC DNA]</scope>
    <source>
        <strain evidence="3">Snail1</strain>
        <tissue evidence="3">Muscle</tissue>
    </source>
</reference>
<evidence type="ECO:0000256" key="1">
    <source>
        <dbReference type="SAM" id="MobiDB-lite"/>
    </source>
</evidence>
<feature type="compositionally biased region" description="Basic and acidic residues" evidence="1">
    <location>
        <begin position="28"/>
        <end position="38"/>
    </location>
</feature>
<protein>
    <recommendedName>
        <fullName evidence="5">Secreted protein</fullName>
    </recommendedName>
</protein>
<dbReference type="AlphaFoldDB" id="A0AAN9BUQ9"/>
<evidence type="ECO:0008006" key="5">
    <source>
        <dbReference type="Google" id="ProtNLM"/>
    </source>
</evidence>
<evidence type="ECO:0000313" key="4">
    <source>
        <dbReference type="Proteomes" id="UP001374579"/>
    </source>
</evidence>
<gene>
    <name evidence="3" type="ORF">V1264_011270</name>
</gene>